<reference evidence="5" key="1">
    <citation type="submission" date="2021-01" db="UniProtKB">
        <authorList>
            <consortium name="EnsemblPlants"/>
        </authorList>
    </citation>
    <scope>IDENTIFICATION</scope>
</reference>
<dbReference type="PANTHER" id="PTHR31692">
    <property type="entry name" value="EXPANSIN-B3"/>
    <property type="match status" value="1"/>
</dbReference>
<evidence type="ECO:0000256" key="1">
    <source>
        <dbReference type="ARBA" id="ARBA00004613"/>
    </source>
</evidence>
<protein>
    <recommendedName>
        <fullName evidence="4">Expansin-like CBD domain-containing protein</fullName>
    </recommendedName>
</protein>
<dbReference type="GO" id="GO:0005576">
    <property type="term" value="C:extracellular region"/>
    <property type="evidence" value="ECO:0007669"/>
    <property type="project" value="UniProtKB-SubCell"/>
</dbReference>
<dbReference type="Pfam" id="PF01357">
    <property type="entry name" value="Expansin_C"/>
    <property type="match status" value="1"/>
</dbReference>
<dbReference type="InterPro" id="IPR007118">
    <property type="entry name" value="Expan_Lol_pI"/>
</dbReference>
<proteinExistence type="inferred from homology"/>
<sequence length="131" mass="14672">MAKRGQADQLLNAGRISIEYRRVSCHLGRSIGFTVVDGANDYYFAAAIKFVSGAGTLRSVELRQAGSAGWFRLSQRNSAVWYLNKGPLQPPFSLRLTSTTGKVFVAPSVIPRRWRPGQTYWSRGNFKEEPF</sequence>
<organism evidence="5 6">
    <name type="scientific">Kalanchoe fedtschenkoi</name>
    <name type="common">Lavender scallops</name>
    <name type="synonym">South American air plant</name>
    <dbReference type="NCBI Taxonomy" id="63787"/>
    <lineage>
        <taxon>Eukaryota</taxon>
        <taxon>Viridiplantae</taxon>
        <taxon>Streptophyta</taxon>
        <taxon>Embryophyta</taxon>
        <taxon>Tracheophyta</taxon>
        <taxon>Spermatophyta</taxon>
        <taxon>Magnoliopsida</taxon>
        <taxon>eudicotyledons</taxon>
        <taxon>Gunneridae</taxon>
        <taxon>Pentapetalae</taxon>
        <taxon>Saxifragales</taxon>
        <taxon>Crassulaceae</taxon>
        <taxon>Kalanchoe</taxon>
    </lineage>
</organism>
<evidence type="ECO:0000313" key="6">
    <source>
        <dbReference type="Proteomes" id="UP000594263"/>
    </source>
</evidence>
<dbReference type="PROSITE" id="PS50843">
    <property type="entry name" value="EXPANSIN_CBD"/>
    <property type="match status" value="1"/>
</dbReference>
<keyword evidence="6" id="KW-1185">Reference proteome</keyword>
<evidence type="ECO:0000313" key="5">
    <source>
        <dbReference type="EnsemblPlants" id="Kaladp0002s0066.1.v1.1"/>
    </source>
</evidence>
<dbReference type="Proteomes" id="UP000594263">
    <property type="component" value="Unplaced"/>
</dbReference>
<comment type="subcellular location">
    <subcellularLocation>
        <location evidence="1">Secreted</location>
    </subcellularLocation>
</comment>
<dbReference type="Gene3D" id="2.60.40.760">
    <property type="entry name" value="Expansin, cellulose-binding-like domain"/>
    <property type="match status" value="1"/>
</dbReference>
<dbReference type="PANTHER" id="PTHR31692:SF56">
    <property type="entry name" value="EXPANSIN-B2-RELATED"/>
    <property type="match status" value="1"/>
</dbReference>
<dbReference type="PRINTS" id="PR00829">
    <property type="entry name" value="LOLP1ALLERGN"/>
</dbReference>
<evidence type="ECO:0000256" key="3">
    <source>
        <dbReference type="RuleBase" id="RU003460"/>
    </source>
</evidence>
<dbReference type="EnsemblPlants" id="Kaladp0002s0066.1.v1.1">
    <property type="protein sequence ID" value="Kaladp0002s0066.1.v1.1"/>
    <property type="gene ID" value="Kaladp0002s0066.v1.1"/>
</dbReference>
<dbReference type="PRINTS" id="PR01225">
    <property type="entry name" value="EXPANSNFAMLY"/>
</dbReference>
<evidence type="ECO:0000256" key="2">
    <source>
        <dbReference type="ARBA" id="ARBA00022525"/>
    </source>
</evidence>
<accession>A0A7N0R967</accession>
<dbReference type="Gramene" id="Kaladp0002s0066.1.v1.1">
    <property type="protein sequence ID" value="Kaladp0002s0066.1.v1.1"/>
    <property type="gene ID" value="Kaladp0002s0066.v1.1"/>
</dbReference>
<evidence type="ECO:0000259" key="4">
    <source>
        <dbReference type="PROSITE" id="PS50843"/>
    </source>
</evidence>
<keyword evidence="2" id="KW-0964">Secreted</keyword>
<dbReference type="InterPro" id="IPR007117">
    <property type="entry name" value="Expansin_CBD"/>
</dbReference>
<feature type="domain" description="Expansin-like CBD" evidence="4">
    <location>
        <begin position="42"/>
        <end position="122"/>
    </location>
</feature>
<dbReference type="SUPFAM" id="SSF49590">
    <property type="entry name" value="PHL pollen allergen"/>
    <property type="match status" value="1"/>
</dbReference>
<dbReference type="InterPro" id="IPR036749">
    <property type="entry name" value="Expansin_CBD_sf"/>
</dbReference>
<dbReference type="OMA" id="ANDYYFA"/>
<dbReference type="InterPro" id="IPR005795">
    <property type="entry name" value="LolPI"/>
</dbReference>
<name>A0A7N0R967_KALFE</name>
<comment type="similarity">
    <text evidence="3">Belongs to the expansin family.</text>
</comment>
<dbReference type="AlphaFoldDB" id="A0A7N0R967"/>